<gene>
    <name evidence="1" type="primary">Acey_s0051.g2170</name>
    <name evidence="1" type="ORF">Y032_0051g2170</name>
</gene>
<name>A0A016U859_9BILA</name>
<evidence type="ECO:0000313" key="1">
    <source>
        <dbReference type="EMBL" id="EYC11365.1"/>
    </source>
</evidence>
<reference evidence="2" key="1">
    <citation type="journal article" date="2015" name="Nat. Genet.">
        <title>The genome and transcriptome of the zoonotic hookworm Ancylostoma ceylanicum identify infection-specific gene families.</title>
        <authorList>
            <person name="Schwarz E.M."/>
            <person name="Hu Y."/>
            <person name="Antoshechkin I."/>
            <person name="Miller M.M."/>
            <person name="Sternberg P.W."/>
            <person name="Aroian R.V."/>
        </authorList>
    </citation>
    <scope>NUCLEOTIDE SEQUENCE</scope>
    <source>
        <strain evidence="2">HY135</strain>
    </source>
</reference>
<keyword evidence="2" id="KW-1185">Reference proteome</keyword>
<comment type="caution">
    <text evidence="1">The sequence shown here is derived from an EMBL/GenBank/DDBJ whole genome shotgun (WGS) entry which is preliminary data.</text>
</comment>
<sequence length="79" mass="8513">MCTQPSEPLIWKTDVSSIFVLRNLRTNSLIASGTCSILKLIHNLLFPFLAGKLPAKACGQLAKPTADQIACCRQVGPTT</sequence>
<dbReference type="EMBL" id="JARK01001387">
    <property type="protein sequence ID" value="EYC11365.1"/>
    <property type="molecule type" value="Genomic_DNA"/>
</dbReference>
<proteinExistence type="predicted"/>
<accession>A0A016U859</accession>
<dbReference type="Proteomes" id="UP000024635">
    <property type="component" value="Unassembled WGS sequence"/>
</dbReference>
<evidence type="ECO:0000313" key="2">
    <source>
        <dbReference type="Proteomes" id="UP000024635"/>
    </source>
</evidence>
<dbReference type="AlphaFoldDB" id="A0A016U859"/>
<organism evidence="1 2">
    <name type="scientific">Ancylostoma ceylanicum</name>
    <dbReference type="NCBI Taxonomy" id="53326"/>
    <lineage>
        <taxon>Eukaryota</taxon>
        <taxon>Metazoa</taxon>
        <taxon>Ecdysozoa</taxon>
        <taxon>Nematoda</taxon>
        <taxon>Chromadorea</taxon>
        <taxon>Rhabditida</taxon>
        <taxon>Rhabditina</taxon>
        <taxon>Rhabditomorpha</taxon>
        <taxon>Strongyloidea</taxon>
        <taxon>Ancylostomatidae</taxon>
        <taxon>Ancylostomatinae</taxon>
        <taxon>Ancylostoma</taxon>
    </lineage>
</organism>
<protein>
    <submittedName>
        <fullName evidence="1">Uncharacterized protein</fullName>
    </submittedName>
</protein>